<organism evidence="2 3">
    <name type="scientific">Streptomonospora alba</name>
    <dbReference type="NCBI Taxonomy" id="183763"/>
    <lineage>
        <taxon>Bacteria</taxon>
        <taxon>Bacillati</taxon>
        <taxon>Actinomycetota</taxon>
        <taxon>Actinomycetes</taxon>
        <taxon>Streptosporangiales</taxon>
        <taxon>Nocardiopsidaceae</taxon>
        <taxon>Streptomonospora</taxon>
    </lineage>
</organism>
<dbReference type="InterPro" id="IPR038694">
    <property type="entry name" value="DUF427_sf"/>
</dbReference>
<dbReference type="STRING" id="183763.LP52_06815"/>
<dbReference type="InterPro" id="IPR007361">
    <property type="entry name" value="DUF427"/>
</dbReference>
<sequence>MKATLGDRAIATADAKELVMIEGNWYFPPSSINWSMLESSPTVYTCPWKGQAEYYSHVGGPKDVAWAYIAPDADAVTRIGRDFAKFVAFDSSVVISE</sequence>
<dbReference type="Proteomes" id="UP000031675">
    <property type="component" value="Unassembled WGS sequence"/>
</dbReference>
<dbReference type="AlphaFoldDB" id="A0A0C2JDW5"/>
<evidence type="ECO:0000259" key="1">
    <source>
        <dbReference type="Pfam" id="PF04248"/>
    </source>
</evidence>
<proteinExistence type="predicted"/>
<accession>A0A0C2JDW5</accession>
<feature type="domain" description="DUF427" evidence="1">
    <location>
        <begin position="1"/>
        <end position="79"/>
    </location>
</feature>
<dbReference type="Pfam" id="PF04248">
    <property type="entry name" value="NTP_transf_9"/>
    <property type="match status" value="1"/>
</dbReference>
<comment type="caution">
    <text evidence="2">The sequence shown here is derived from an EMBL/GenBank/DDBJ whole genome shotgun (WGS) entry which is preliminary data.</text>
</comment>
<dbReference type="PANTHER" id="PTHR34310">
    <property type="entry name" value="DUF427 DOMAIN PROTEIN (AFU_ORTHOLOGUE AFUA_3G02220)"/>
    <property type="match status" value="1"/>
</dbReference>
<protein>
    <recommendedName>
        <fullName evidence="1">DUF427 domain-containing protein</fullName>
    </recommendedName>
</protein>
<evidence type="ECO:0000313" key="3">
    <source>
        <dbReference type="Proteomes" id="UP000031675"/>
    </source>
</evidence>
<dbReference type="OrthoDB" id="285364at2"/>
<dbReference type="EMBL" id="JROO01000010">
    <property type="protein sequence ID" value="KIH99581.1"/>
    <property type="molecule type" value="Genomic_DNA"/>
</dbReference>
<name>A0A0C2JDW5_9ACTN</name>
<gene>
    <name evidence="2" type="ORF">LP52_06815</name>
</gene>
<evidence type="ECO:0000313" key="2">
    <source>
        <dbReference type="EMBL" id="KIH99581.1"/>
    </source>
</evidence>
<dbReference type="Gene3D" id="2.170.150.40">
    <property type="entry name" value="Domain of unknown function (DUF427)"/>
    <property type="match status" value="1"/>
</dbReference>
<dbReference type="RefSeq" id="WP_040271702.1">
    <property type="nucleotide sequence ID" value="NZ_JROO01000010.1"/>
</dbReference>
<dbReference type="PANTHER" id="PTHR34310:SF5">
    <property type="entry name" value="DUF427 DOMAIN PROTEIN (AFU_ORTHOLOGUE AFUA_3G02220)"/>
    <property type="match status" value="1"/>
</dbReference>
<keyword evidence="3" id="KW-1185">Reference proteome</keyword>
<reference evidence="3" key="1">
    <citation type="journal article" date="2015" name="Chem. Biol.">
        <title>Structure, bioactivity, and resistance mechanism of streptomonomicin, an unusual lasso Peptide from an understudied halophilic actinomycete.</title>
        <authorList>
            <person name="Metelev M."/>
            <person name="Tietz J.I."/>
            <person name="Melby J.O."/>
            <person name="Blair P.M."/>
            <person name="Zhu L."/>
            <person name="Livnat I."/>
            <person name="Severinov K."/>
            <person name="Mitchell D.A."/>
        </authorList>
    </citation>
    <scope>NUCLEOTIDE SEQUENCE [LARGE SCALE GENOMIC DNA]</scope>
    <source>
        <strain evidence="3">YIM 90003</strain>
    </source>
</reference>